<evidence type="ECO:0000313" key="12">
    <source>
        <dbReference type="Proteomes" id="UP000037392"/>
    </source>
</evidence>
<gene>
    <name evidence="11" type="ORF">HMPREF9470_01251</name>
</gene>
<feature type="transmembrane region" description="Helical" evidence="9">
    <location>
        <begin position="169"/>
        <end position="189"/>
    </location>
</feature>
<evidence type="ECO:0000256" key="8">
    <source>
        <dbReference type="PIRNR" id="PIRNR006351"/>
    </source>
</evidence>
<proteinExistence type="predicted"/>
<comment type="subcellular location">
    <subcellularLocation>
        <location evidence="1">Cell membrane</location>
        <topology evidence="1">Multi-pass membrane protein</topology>
    </subcellularLocation>
</comment>
<dbReference type="Pfam" id="PF02378">
    <property type="entry name" value="PTS_EIIC"/>
    <property type="match status" value="1"/>
</dbReference>
<evidence type="ECO:0000256" key="9">
    <source>
        <dbReference type="SAM" id="Phobius"/>
    </source>
</evidence>
<evidence type="ECO:0000256" key="5">
    <source>
        <dbReference type="ARBA" id="ARBA00022692"/>
    </source>
</evidence>
<dbReference type="PATRIC" id="fig|742734.4.peg.1344"/>
<dbReference type="Proteomes" id="UP000037392">
    <property type="component" value="Unassembled WGS sequence"/>
</dbReference>
<keyword evidence="3 8" id="KW-1003">Cell membrane</keyword>
<dbReference type="PANTHER" id="PTHR33989:SF4">
    <property type="entry name" value="PTS SYSTEM N,N'-DIACETYLCHITOBIOSE-SPECIFIC EIIC COMPONENT"/>
    <property type="match status" value="1"/>
</dbReference>
<dbReference type="PIRSF" id="PIRSF006351">
    <property type="entry name" value="PTS_EIIC-Cellobiose"/>
    <property type="match status" value="1"/>
</dbReference>
<dbReference type="InterPro" id="IPR051088">
    <property type="entry name" value="PTS_Sugar-EIIC/EIIB"/>
</dbReference>
<evidence type="ECO:0000256" key="1">
    <source>
        <dbReference type="ARBA" id="ARBA00004651"/>
    </source>
</evidence>
<evidence type="ECO:0000256" key="4">
    <source>
        <dbReference type="ARBA" id="ARBA00022597"/>
    </source>
</evidence>
<name>A0A0J9CE57_9FIRM</name>
<keyword evidence="5 9" id="KW-0812">Transmembrane</keyword>
<evidence type="ECO:0000256" key="3">
    <source>
        <dbReference type="ARBA" id="ARBA00022475"/>
    </source>
</evidence>
<feature type="transmembrane region" description="Helical" evidence="9">
    <location>
        <begin position="67"/>
        <end position="84"/>
    </location>
</feature>
<keyword evidence="4 8" id="KW-0762">Sugar transport</keyword>
<dbReference type="GeneID" id="93164698"/>
<organism evidence="11 12">
    <name type="scientific">[Clostridium] citroniae WAL-19142</name>
    <dbReference type="NCBI Taxonomy" id="742734"/>
    <lineage>
        <taxon>Bacteria</taxon>
        <taxon>Bacillati</taxon>
        <taxon>Bacillota</taxon>
        <taxon>Clostridia</taxon>
        <taxon>Lachnospirales</taxon>
        <taxon>Lachnospiraceae</taxon>
        <taxon>Enterocloster</taxon>
    </lineage>
</organism>
<evidence type="ECO:0000256" key="2">
    <source>
        <dbReference type="ARBA" id="ARBA00022448"/>
    </source>
</evidence>
<dbReference type="EMBL" id="ADLK01000008">
    <property type="protein sequence ID" value="KMW22716.1"/>
    <property type="molecule type" value="Genomic_DNA"/>
</dbReference>
<evidence type="ECO:0000256" key="7">
    <source>
        <dbReference type="ARBA" id="ARBA00023136"/>
    </source>
</evidence>
<evidence type="ECO:0000313" key="11">
    <source>
        <dbReference type="EMBL" id="KMW22716.1"/>
    </source>
</evidence>
<dbReference type="OrthoDB" id="1641940at2"/>
<dbReference type="PANTHER" id="PTHR33989">
    <property type="match status" value="1"/>
</dbReference>
<sequence>MERFMNWMGDVVAPKMEELTGNAWLSAMQKAIIKTLPMVLVGSLITIYNVIKNFIPALPVLTSLRDYTFGLISIFMVFLIPYYVLELKKNHKMKLIAGFTGVALFMILVNPEITDAGYVYQFSAFGAGGMFVAIVAGLFTAFIMNLYGKFTFFKQDSVIPDFVKEWFDSMLPIASVVLIGWLVVIQMHFDLYAFIVNFFAPLNNIAQSLPGMILLYLIPTILYSMGISGWVFQPIINPIALVAITANADALAAGMSASQPFTNEAVYAWLSLGGRGATLPLSIMLLFAASRQLKALGKASIVPSILNINEPVVFGCVAWNPLLMIPMWITAIVLPIITYLAQATGLVAIPVEVFNMWYCPVFISSWLVNHSLSGLVLTAINLAAATAIFFPFFKIYDRQQLKLEMEEND</sequence>
<feature type="transmembrane region" description="Helical" evidence="9">
    <location>
        <begin position="36"/>
        <end position="55"/>
    </location>
</feature>
<accession>A0A0J9CE57</accession>
<feature type="transmembrane region" description="Helical" evidence="9">
    <location>
        <begin position="125"/>
        <end position="148"/>
    </location>
</feature>
<evidence type="ECO:0000256" key="6">
    <source>
        <dbReference type="ARBA" id="ARBA00022989"/>
    </source>
</evidence>
<feature type="transmembrane region" description="Helical" evidence="9">
    <location>
        <begin position="267"/>
        <end position="288"/>
    </location>
</feature>
<dbReference type="GO" id="GO:1902815">
    <property type="term" value="P:N,N'-diacetylchitobiose import"/>
    <property type="evidence" value="ECO:0007669"/>
    <property type="project" value="TreeGrafter"/>
</dbReference>
<comment type="caution">
    <text evidence="11">The sequence shown here is derived from an EMBL/GenBank/DDBJ whole genome shotgun (WGS) entry which is preliminary data.</text>
</comment>
<dbReference type="GO" id="GO:0008982">
    <property type="term" value="F:protein-N(PI)-phosphohistidine-sugar phosphotransferase activity"/>
    <property type="evidence" value="ECO:0007669"/>
    <property type="project" value="UniProtKB-UniRule"/>
</dbReference>
<dbReference type="GO" id="GO:0009401">
    <property type="term" value="P:phosphoenolpyruvate-dependent sugar phosphotransferase system"/>
    <property type="evidence" value="ECO:0007669"/>
    <property type="project" value="InterPro"/>
</dbReference>
<feature type="transmembrane region" description="Helical" evidence="9">
    <location>
        <begin position="371"/>
        <end position="393"/>
    </location>
</feature>
<feature type="transmembrane region" description="Helical" evidence="9">
    <location>
        <begin position="209"/>
        <end position="232"/>
    </location>
</feature>
<dbReference type="InterPro" id="IPR003352">
    <property type="entry name" value="PTS_EIIC"/>
</dbReference>
<keyword evidence="7 8" id="KW-0472">Membrane</keyword>
<dbReference type="AlphaFoldDB" id="A0A0J9CE57"/>
<keyword evidence="2 8" id="KW-0813">Transport</keyword>
<dbReference type="RefSeq" id="WP_007862817.1">
    <property type="nucleotide sequence ID" value="NZ_KQ235876.1"/>
</dbReference>
<comment type="function">
    <text evidence="8">The phosphoenolpyruvate-dependent sugar phosphotransferase system (PTS), a major carbohydrate active -transport system, catalyzes the phosphorylation of incoming sugar substrates concomitant with their translocation across the cell membrane.</text>
</comment>
<feature type="transmembrane region" description="Helical" evidence="9">
    <location>
        <begin position="96"/>
        <end position="113"/>
    </location>
</feature>
<dbReference type="PROSITE" id="PS51105">
    <property type="entry name" value="PTS_EIIC_TYPE_3"/>
    <property type="match status" value="1"/>
</dbReference>
<feature type="transmembrane region" description="Helical" evidence="9">
    <location>
        <begin position="239"/>
        <end position="261"/>
    </location>
</feature>
<keyword evidence="6 9" id="KW-1133">Transmembrane helix</keyword>
<dbReference type="InterPro" id="IPR004501">
    <property type="entry name" value="PTS_EIIC_3"/>
</dbReference>
<dbReference type="InterPro" id="IPR004796">
    <property type="entry name" value="PTS_IIC_cello"/>
</dbReference>
<dbReference type="GO" id="GO:0005886">
    <property type="term" value="C:plasma membrane"/>
    <property type="evidence" value="ECO:0007669"/>
    <property type="project" value="UniProtKB-SubCell"/>
</dbReference>
<evidence type="ECO:0000259" key="10">
    <source>
        <dbReference type="PROSITE" id="PS51105"/>
    </source>
</evidence>
<feature type="domain" description="PTS EIIC type-3" evidence="10">
    <location>
        <begin position="8"/>
        <end position="392"/>
    </location>
</feature>
<feature type="transmembrane region" description="Helical" evidence="9">
    <location>
        <begin position="328"/>
        <end position="351"/>
    </location>
</feature>
<reference evidence="11 12" key="1">
    <citation type="submission" date="2011-04" db="EMBL/GenBank/DDBJ databases">
        <title>The Genome Sequence of Clostridium citroniae WAL-19142.</title>
        <authorList>
            <consortium name="The Broad Institute Genome Sequencing Platform"/>
            <person name="Earl A."/>
            <person name="Ward D."/>
            <person name="Feldgarden M."/>
            <person name="Gevers D."/>
            <person name="Warren Y.A."/>
            <person name="Tyrrell K.L."/>
            <person name="Citron D.M."/>
            <person name="Goldstein E.J."/>
            <person name="Daigneault M."/>
            <person name="Allen-Vercoe E."/>
            <person name="Young S.K."/>
            <person name="Zeng Q."/>
            <person name="Gargeya S."/>
            <person name="Fitzgerald M."/>
            <person name="Haas B."/>
            <person name="Abouelleil A."/>
            <person name="Alvarado L."/>
            <person name="Arachchi H.M."/>
            <person name="Berlin A."/>
            <person name="Brown A."/>
            <person name="Chapman S.B."/>
            <person name="Chen Z."/>
            <person name="Dunbar C."/>
            <person name="Freedman E."/>
            <person name="Gearin G."/>
            <person name="Gellesch M."/>
            <person name="Goldberg J."/>
            <person name="Griggs A."/>
            <person name="Gujja S."/>
            <person name="Heilman E.R."/>
            <person name="Heiman D."/>
            <person name="Howarth C."/>
            <person name="Larson L."/>
            <person name="Lui A."/>
            <person name="MacDonald P.J."/>
            <person name="Mehta T."/>
            <person name="Montmayeur A."/>
            <person name="Murphy C."/>
            <person name="Neiman D."/>
            <person name="Pearson M."/>
            <person name="Priest M."/>
            <person name="Roberts A."/>
            <person name="Saif S."/>
            <person name="Shea T."/>
            <person name="Shenoy N."/>
            <person name="Sisk P."/>
            <person name="Stolte C."/>
            <person name="Sykes S."/>
            <person name="White J."/>
            <person name="Yandava C."/>
            <person name="Wortman J."/>
            <person name="Nusbaum C."/>
            <person name="Birren B."/>
        </authorList>
    </citation>
    <scope>NUCLEOTIDE SEQUENCE [LARGE SCALE GENOMIC DNA]</scope>
    <source>
        <strain evidence="11 12">WAL-19142</strain>
    </source>
</reference>
<protein>
    <recommendedName>
        <fullName evidence="8">Permease IIC component</fullName>
    </recommendedName>
</protein>